<feature type="compositionally biased region" description="Polar residues" evidence="1">
    <location>
        <begin position="687"/>
        <end position="704"/>
    </location>
</feature>
<evidence type="ECO:0000313" key="4">
    <source>
        <dbReference type="Proteomes" id="UP000596742"/>
    </source>
</evidence>
<feature type="compositionally biased region" description="Acidic residues" evidence="1">
    <location>
        <begin position="155"/>
        <end position="173"/>
    </location>
</feature>
<reference evidence="3" key="1">
    <citation type="submission" date="2018-11" db="EMBL/GenBank/DDBJ databases">
        <authorList>
            <person name="Alioto T."/>
            <person name="Alioto T."/>
        </authorList>
    </citation>
    <scope>NUCLEOTIDE SEQUENCE</scope>
</reference>
<dbReference type="Proteomes" id="UP000596742">
    <property type="component" value="Unassembled WGS sequence"/>
</dbReference>
<feature type="transmembrane region" description="Helical" evidence="2">
    <location>
        <begin position="648"/>
        <end position="670"/>
    </location>
</feature>
<keyword evidence="2" id="KW-1133">Transmembrane helix</keyword>
<name>A0A8B6EID4_MYTGA</name>
<organism evidence="3 4">
    <name type="scientific">Mytilus galloprovincialis</name>
    <name type="common">Mediterranean mussel</name>
    <dbReference type="NCBI Taxonomy" id="29158"/>
    <lineage>
        <taxon>Eukaryota</taxon>
        <taxon>Metazoa</taxon>
        <taxon>Spiralia</taxon>
        <taxon>Lophotrochozoa</taxon>
        <taxon>Mollusca</taxon>
        <taxon>Bivalvia</taxon>
        <taxon>Autobranchia</taxon>
        <taxon>Pteriomorphia</taxon>
        <taxon>Mytilida</taxon>
        <taxon>Mytiloidea</taxon>
        <taxon>Mytilidae</taxon>
        <taxon>Mytilinae</taxon>
        <taxon>Mytilus</taxon>
    </lineage>
</organism>
<dbReference type="AlphaFoldDB" id="A0A8B6EID4"/>
<keyword evidence="2" id="KW-0812">Transmembrane</keyword>
<evidence type="ECO:0000256" key="1">
    <source>
        <dbReference type="SAM" id="MobiDB-lite"/>
    </source>
</evidence>
<accession>A0A8B6EID4</accession>
<feature type="region of interest" description="Disordered" evidence="1">
    <location>
        <begin position="150"/>
        <end position="173"/>
    </location>
</feature>
<protein>
    <submittedName>
        <fullName evidence="3">Uncharacterized protein</fullName>
    </submittedName>
</protein>
<evidence type="ECO:0000256" key="2">
    <source>
        <dbReference type="SAM" id="Phobius"/>
    </source>
</evidence>
<keyword evidence="4" id="KW-1185">Reference proteome</keyword>
<feature type="compositionally biased region" description="Basic and acidic residues" evidence="1">
    <location>
        <begin position="297"/>
        <end position="307"/>
    </location>
</feature>
<gene>
    <name evidence="3" type="ORF">MGAL_10B033582</name>
</gene>
<feature type="region of interest" description="Disordered" evidence="1">
    <location>
        <begin position="228"/>
        <end position="249"/>
    </location>
</feature>
<keyword evidence="2" id="KW-0472">Membrane</keyword>
<feature type="compositionally biased region" description="Basic and acidic residues" evidence="1">
    <location>
        <begin position="270"/>
        <end position="281"/>
    </location>
</feature>
<sequence>MVQLFKNNCHVTDYCGRDVCAGGRDIELLYTFPNYITYGRCPPCRSIAFDVKDSAQICFKTHQYMFVWGTNLCNAKVKIDNNSVLILKDSLQRKWCLPWNLKDKRVEFTFGDDSSWGCRATVRCNVEIQVIPENKNTYICPIPTPKPKEWSSWTDDFDDTDWNSPSDDDDDESENQTLIIALIVSCTLIMMCGCFCKYKCKRSRNSEDSEPRQVMNMHYMQNSIYHRKADQPTASESSDEGPGNSENIRDVRHFPDIETWAASFANDNSETMHDQQLKENPQDNSDLESHSLASWSEEDHERDPPPSYDEIHVSVALVFVLFTTSITVQHVQVVDLTSENCNTDILSTSLNKDVQLILTRNESGNVSGIDGCYYIVNLDYGTFMRSKTEVTVSVKSMLDCGYKVEIYPGEPLINKNIETLDCDSNPTWTGHFPTTTIFLRYVMKTKKDINYISTRFDNMMTNIIYRSCSSCYQTPTIYGIPKERLTGYCGREVCVGDRDVEYSYMYPSYWNNFGWCPPCRSIAFYVNDSAQICFESYQYMYVWGRELCHVTVEINNNSVLVLKNSLREKWCLPWSLKHKRIEFTFGDDFNLKCYSTTRCIANIRIIPDNKDSQLCPIQTPKEWRTRTGYSSLYAESGDEYNDSKNMTAIIYLIISSVLVMVCGCFCKYTYKRKSKESKPRPVEGMNGMQNTMHQRTEDQPTASESSDEDLGYSENMRGSIIDVRNVPEIGPMSVHGTTFANDNSETINDEQLQDATQNYSHLHLHQLSSWSENIEYHDTDQPPSYEEVS</sequence>
<evidence type="ECO:0000313" key="3">
    <source>
        <dbReference type="EMBL" id="VDI35542.1"/>
    </source>
</evidence>
<feature type="region of interest" description="Disordered" evidence="1">
    <location>
        <begin position="676"/>
        <end position="713"/>
    </location>
</feature>
<feature type="region of interest" description="Disordered" evidence="1">
    <location>
        <begin position="269"/>
        <end position="307"/>
    </location>
</feature>
<proteinExistence type="predicted"/>
<comment type="caution">
    <text evidence="3">The sequence shown here is derived from an EMBL/GenBank/DDBJ whole genome shotgun (WGS) entry which is preliminary data.</text>
</comment>
<dbReference type="EMBL" id="UYJE01005245">
    <property type="protein sequence ID" value="VDI35542.1"/>
    <property type="molecule type" value="Genomic_DNA"/>
</dbReference>